<evidence type="ECO:0000313" key="3">
    <source>
        <dbReference type="Proteomes" id="UP001318860"/>
    </source>
</evidence>
<name>A0ABR0UBV9_REHGL</name>
<sequence>MLSAAGLSGGVSETKNSKTLALAPPPIGATKIRSPLPPAPNAAAAARLTTAGHGSALNRSKETSSRPSDFISDLSQLKAVSLFTLSSILCSVKYAFLRSLRSECRFP</sequence>
<gene>
    <name evidence="2" type="ORF">DH2020_046229</name>
</gene>
<dbReference type="EMBL" id="JABTTQ020003098">
    <property type="protein sequence ID" value="KAK6120028.1"/>
    <property type="molecule type" value="Genomic_DNA"/>
</dbReference>
<keyword evidence="3" id="KW-1185">Reference proteome</keyword>
<evidence type="ECO:0000256" key="1">
    <source>
        <dbReference type="SAM" id="MobiDB-lite"/>
    </source>
</evidence>
<comment type="caution">
    <text evidence="2">The sequence shown here is derived from an EMBL/GenBank/DDBJ whole genome shotgun (WGS) entry which is preliminary data.</text>
</comment>
<dbReference type="Proteomes" id="UP001318860">
    <property type="component" value="Unassembled WGS sequence"/>
</dbReference>
<reference evidence="2 3" key="1">
    <citation type="journal article" date="2021" name="Comput. Struct. Biotechnol. J.">
        <title>De novo genome assembly of the potent medicinal plant Rehmannia glutinosa using nanopore technology.</title>
        <authorList>
            <person name="Ma L."/>
            <person name="Dong C."/>
            <person name="Song C."/>
            <person name="Wang X."/>
            <person name="Zheng X."/>
            <person name="Niu Y."/>
            <person name="Chen S."/>
            <person name="Feng W."/>
        </authorList>
    </citation>
    <scope>NUCLEOTIDE SEQUENCE [LARGE SCALE GENOMIC DNA]</scope>
    <source>
        <strain evidence="2">DH-2019</strain>
    </source>
</reference>
<feature type="region of interest" description="Disordered" evidence="1">
    <location>
        <begin position="1"/>
        <end position="24"/>
    </location>
</feature>
<accession>A0ABR0UBV9</accession>
<evidence type="ECO:0000313" key="2">
    <source>
        <dbReference type="EMBL" id="KAK6120028.1"/>
    </source>
</evidence>
<proteinExistence type="predicted"/>
<protein>
    <submittedName>
        <fullName evidence="2">Uncharacterized protein</fullName>
    </submittedName>
</protein>
<organism evidence="2 3">
    <name type="scientific">Rehmannia glutinosa</name>
    <name type="common">Chinese foxglove</name>
    <dbReference type="NCBI Taxonomy" id="99300"/>
    <lineage>
        <taxon>Eukaryota</taxon>
        <taxon>Viridiplantae</taxon>
        <taxon>Streptophyta</taxon>
        <taxon>Embryophyta</taxon>
        <taxon>Tracheophyta</taxon>
        <taxon>Spermatophyta</taxon>
        <taxon>Magnoliopsida</taxon>
        <taxon>eudicotyledons</taxon>
        <taxon>Gunneridae</taxon>
        <taxon>Pentapetalae</taxon>
        <taxon>asterids</taxon>
        <taxon>lamiids</taxon>
        <taxon>Lamiales</taxon>
        <taxon>Orobanchaceae</taxon>
        <taxon>Rehmannieae</taxon>
        <taxon>Rehmannia</taxon>
    </lineage>
</organism>